<evidence type="ECO:0000313" key="3">
    <source>
        <dbReference type="Proteomes" id="UP000278627"/>
    </source>
</evidence>
<evidence type="ECO:0000256" key="1">
    <source>
        <dbReference type="SAM" id="Phobius"/>
    </source>
</evidence>
<organism evidence="4">
    <name type="scientific">Brugia pahangi</name>
    <name type="common">Filarial nematode worm</name>
    <dbReference type="NCBI Taxonomy" id="6280"/>
    <lineage>
        <taxon>Eukaryota</taxon>
        <taxon>Metazoa</taxon>
        <taxon>Ecdysozoa</taxon>
        <taxon>Nematoda</taxon>
        <taxon>Chromadorea</taxon>
        <taxon>Rhabditida</taxon>
        <taxon>Spirurina</taxon>
        <taxon>Spiruromorpha</taxon>
        <taxon>Filarioidea</taxon>
        <taxon>Onchocercidae</taxon>
        <taxon>Brugia</taxon>
    </lineage>
</organism>
<dbReference type="WBParaSite" id="BPAG_0000065001-mRNA-1">
    <property type="protein sequence ID" value="BPAG_0000065001-mRNA-1"/>
    <property type="gene ID" value="BPAG_0000065001"/>
</dbReference>
<proteinExistence type="predicted"/>
<keyword evidence="3" id="KW-1185">Reference proteome</keyword>
<evidence type="ECO:0000313" key="2">
    <source>
        <dbReference type="EMBL" id="VDN81837.1"/>
    </source>
</evidence>
<protein>
    <submittedName>
        <fullName evidence="4">Transmembrane protein</fullName>
    </submittedName>
</protein>
<reference evidence="4" key="1">
    <citation type="submission" date="2017-02" db="UniProtKB">
        <authorList>
            <consortium name="WormBaseParasite"/>
        </authorList>
    </citation>
    <scope>IDENTIFICATION</scope>
</reference>
<evidence type="ECO:0000313" key="4">
    <source>
        <dbReference type="WBParaSite" id="BPAG_0000065001-mRNA-1"/>
    </source>
</evidence>
<keyword evidence="1" id="KW-1133">Transmembrane helix</keyword>
<sequence length="114" mass="12835">MKDGMNADWNKGGRRQGMDDICKFAVVVDTETRAGEVRRGASLILLRRSFLLYALTSIIVMVIYRRTTTRPHFIKEGIILIPKAHLGVVFSTATSRHMGETFAAALIWKDGLRK</sequence>
<dbReference type="Proteomes" id="UP000278627">
    <property type="component" value="Unassembled WGS sequence"/>
</dbReference>
<dbReference type="AlphaFoldDB" id="A0A0N4SY56"/>
<name>A0A0N4SY56_BRUPA</name>
<dbReference type="EMBL" id="UZAD01000033">
    <property type="protein sequence ID" value="VDN81837.1"/>
    <property type="molecule type" value="Genomic_DNA"/>
</dbReference>
<reference evidence="2 3" key="2">
    <citation type="submission" date="2018-11" db="EMBL/GenBank/DDBJ databases">
        <authorList>
            <consortium name="Pathogen Informatics"/>
        </authorList>
    </citation>
    <scope>NUCLEOTIDE SEQUENCE [LARGE SCALE GENOMIC DNA]</scope>
</reference>
<keyword evidence="1" id="KW-0472">Membrane</keyword>
<gene>
    <name evidence="2" type="ORF">BPAG_LOCUS651</name>
</gene>
<accession>A0A0N4SY56</accession>
<feature type="transmembrane region" description="Helical" evidence="1">
    <location>
        <begin position="45"/>
        <end position="64"/>
    </location>
</feature>
<keyword evidence="1" id="KW-0812">Transmembrane</keyword>